<evidence type="ECO:0000256" key="2">
    <source>
        <dbReference type="ARBA" id="ARBA00022737"/>
    </source>
</evidence>
<feature type="domain" description="C2H2-type" evidence="8">
    <location>
        <begin position="261"/>
        <end position="288"/>
    </location>
</feature>
<dbReference type="Gene3D" id="3.30.160.60">
    <property type="entry name" value="Classic Zinc Finger"/>
    <property type="match status" value="4"/>
</dbReference>
<evidence type="ECO:0000256" key="6">
    <source>
        <dbReference type="PROSITE-ProRule" id="PRU00042"/>
    </source>
</evidence>
<dbReference type="Pfam" id="PF00096">
    <property type="entry name" value="zf-C2H2"/>
    <property type="match status" value="3"/>
</dbReference>
<dbReference type="PROSITE" id="PS50157">
    <property type="entry name" value="ZINC_FINGER_C2H2_2"/>
    <property type="match status" value="4"/>
</dbReference>
<reference evidence="9" key="1">
    <citation type="submission" date="2025-08" db="UniProtKB">
        <authorList>
            <consortium name="Ensembl"/>
        </authorList>
    </citation>
    <scope>IDENTIFICATION</scope>
</reference>
<dbReference type="Ensembl" id="ENSZALT00000008595.1">
    <property type="protein sequence ID" value="ENSZALP00000005809.1"/>
    <property type="gene ID" value="ENSZALG00000005408.1"/>
</dbReference>
<evidence type="ECO:0000256" key="1">
    <source>
        <dbReference type="ARBA" id="ARBA00022723"/>
    </source>
</evidence>
<dbReference type="SMART" id="SM00355">
    <property type="entry name" value="ZnF_C2H2"/>
    <property type="match status" value="4"/>
</dbReference>
<dbReference type="AlphaFoldDB" id="A0A8D2MAU2"/>
<evidence type="ECO:0000313" key="10">
    <source>
        <dbReference type="Proteomes" id="UP000694413"/>
    </source>
</evidence>
<evidence type="ECO:0000256" key="3">
    <source>
        <dbReference type="ARBA" id="ARBA00022771"/>
    </source>
</evidence>
<dbReference type="GO" id="GO:0008270">
    <property type="term" value="F:zinc ion binding"/>
    <property type="evidence" value="ECO:0007669"/>
    <property type="project" value="UniProtKB-KW"/>
</dbReference>
<feature type="domain" description="C2H2-type" evidence="8">
    <location>
        <begin position="233"/>
        <end position="260"/>
    </location>
</feature>
<sequence length="332" mass="37699">MTDKIPSSRCEKLCPEGGAKHSYLDIIRGLEDQSQPFPQDSQRKTRPNITTTGSSEENPTVLQDPCFYKTTPVTAGGLQPPFIGTSTTTVTHRLSGRILNLSVIFLCTVPSTAPGCRGTPLPKPSCREALGTSPSPSLWHRGKCHPLFVLPPTDKKLRMETRVDKSPQQNLVEEAVLSSSMAQKSNGEENPQRSHRRRGNVCFPYECGECGKGFSCSSQLIRHQRIHTEERPYECPHWGKRFRISSHLVLHERIHTEERPFRCPDCGKGFQRNSHLIIHQRIHTGERPYECPQCGKSFSHSSTLTRHQRRHRRSFVHWCSFIPHGRTHTELL</sequence>
<dbReference type="InterPro" id="IPR036236">
    <property type="entry name" value="Znf_C2H2_sf"/>
</dbReference>
<dbReference type="Proteomes" id="UP000694413">
    <property type="component" value="Unassembled WGS sequence"/>
</dbReference>
<proteinExistence type="predicted"/>
<accession>A0A8D2MAU2</accession>
<keyword evidence="2" id="KW-0677">Repeat</keyword>
<dbReference type="PANTHER" id="PTHR23226:SF377">
    <property type="entry name" value="ZINC FINGER AND SCAN DOMAIN-CONTAINING PROTEIN 20"/>
    <property type="match status" value="1"/>
</dbReference>
<feature type="compositionally biased region" description="Polar residues" evidence="7">
    <location>
        <begin position="47"/>
        <end position="61"/>
    </location>
</feature>
<protein>
    <recommendedName>
        <fullName evidence="8">C2H2-type domain-containing protein</fullName>
    </recommendedName>
</protein>
<evidence type="ECO:0000256" key="5">
    <source>
        <dbReference type="ARBA" id="ARBA00023163"/>
    </source>
</evidence>
<dbReference type="FunFam" id="3.30.160.60:FF:000016">
    <property type="entry name" value="zinc finger protein 37 homolog"/>
    <property type="match status" value="1"/>
</dbReference>
<dbReference type="PROSITE" id="PS00028">
    <property type="entry name" value="ZINC_FINGER_C2H2_1"/>
    <property type="match status" value="3"/>
</dbReference>
<reference evidence="9" key="2">
    <citation type="submission" date="2025-09" db="UniProtKB">
        <authorList>
            <consortium name="Ensembl"/>
        </authorList>
    </citation>
    <scope>IDENTIFICATION</scope>
</reference>
<dbReference type="GO" id="GO:0000981">
    <property type="term" value="F:DNA-binding transcription factor activity, RNA polymerase II-specific"/>
    <property type="evidence" value="ECO:0007669"/>
    <property type="project" value="TreeGrafter"/>
</dbReference>
<evidence type="ECO:0000256" key="7">
    <source>
        <dbReference type="SAM" id="MobiDB-lite"/>
    </source>
</evidence>
<dbReference type="FunFam" id="3.30.160.60:FF:000358">
    <property type="entry name" value="zinc finger protein 24"/>
    <property type="match status" value="1"/>
</dbReference>
<evidence type="ECO:0000313" key="9">
    <source>
        <dbReference type="Ensembl" id="ENSZALP00000005809.1"/>
    </source>
</evidence>
<keyword evidence="5" id="KW-0804">Transcription</keyword>
<evidence type="ECO:0000259" key="8">
    <source>
        <dbReference type="PROSITE" id="PS50157"/>
    </source>
</evidence>
<evidence type="ECO:0000256" key="4">
    <source>
        <dbReference type="ARBA" id="ARBA00022833"/>
    </source>
</evidence>
<keyword evidence="4" id="KW-0862">Zinc</keyword>
<dbReference type="FunFam" id="3.30.160.60:FF:000295">
    <property type="entry name" value="zinc finger protein 19"/>
    <property type="match status" value="1"/>
</dbReference>
<feature type="region of interest" description="Disordered" evidence="7">
    <location>
        <begin position="33"/>
        <end position="61"/>
    </location>
</feature>
<feature type="region of interest" description="Disordered" evidence="7">
    <location>
        <begin position="177"/>
        <end position="196"/>
    </location>
</feature>
<feature type="domain" description="C2H2-type" evidence="8">
    <location>
        <begin position="289"/>
        <end position="311"/>
    </location>
</feature>
<dbReference type="GO" id="GO:0000978">
    <property type="term" value="F:RNA polymerase II cis-regulatory region sequence-specific DNA binding"/>
    <property type="evidence" value="ECO:0007669"/>
    <property type="project" value="TreeGrafter"/>
</dbReference>
<dbReference type="PANTHER" id="PTHR23226">
    <property type="entry name" value="ZINC FINGER AND SCAN DOMAIN-CONTAINING"/>
    <property type="match status" value="1"/>
</dbReference>
<keyword evidence="10" id="KW-1185">Reference proteome</keyword>
<organism evidence="9 10">
    <name type="scientific">Zonotrichia albicollis</name>
    <name type="common">White-throated sparrow</name>
    <name type="synonym">Fringilla albicollis</name>
    <dbReference type="NCBI Taxonomy" id="44394"/>
    <lineage>
        <taxon>Eukaryota</taxon>
        <taxon>Metazoa</taxon>
        <taxon>Chordata</taxon>
        <taxon>Craniata</taxon>
        <taxon>Vertebrata</taxon>
        <taxon>Euteleostomi</taxon>
        <taxon>Archelosauria</taxon>
        <taxon>Archosauria</taxon>
        <taxon>Dinosauria</taxon>
        <taxon>Saurischia</taxon>
        <taxon>Theropoda</taxon>
        <taxon>Coelurosauria</taxon>
        <taxon>Aves</taxon>
        <taxon>Neognathae</taxon>
        <taxon>Neoaves</taxon>
        <taxon>Telluraves</taxon>
        <taxon>Australaves</taxon>
        <taxon>Passeriformes</taxon>
        <taxon>Passerellidae</taxon>
        <taxon>Zonotrichia</taxon>
    </lineage>
</organism>
<dbReference type="SUPFAM" id="SSF57667">
    <property type="entry name" value="beta-beta-alpha zinc fingers"/>
    <property type="match status" value="3"/>
</dbReference>
<keyword evidence="3 6" id="KW-0863">Zinc-finger</keyword>
<feature type="domain" description="C2H2-type" evidence="8">
    <location>
        <begin position="205"/>
        <end position="232"/>
    </location>
</feature>
<dbReference type="FunFam" id="3.30.160.60:FF:000206">
    <property type="entry name" value="zinc finger protein 202 isoform X1"/>
    <property type="match status" value="1"/>
</dbReference>
<keyword evidence="1" id="KW-0479">Metal-binding</keyword>
<dbReference type="InterPro" id="IPR013087">
    <property type="entry name" value="Znf_C2H2_type"/>
</dbReference>
<name>A0A8D2MAU2_ZONAL</name>